<evidence type="ECO:0000313" key="2">
    <source>
        <dbReference type="Proteomes" id="UP001266305"/>
    </source>
</evidence>
<dbReference type="PANTHER" id="PTHR23182">
    <property type="entry name" value="BREAKPOINT CLUSTER REGION PROTEIN BCR"/>
    <property type="match status" value="1"/>
</dbReference>
<dbReference type="Proteomes" id="UP001266305">
    <property type="component" value="Unassembled WGS sequence"/>
</dbReference>
<dbReference type="PANTHER" id="PTHR23182:SF1">
    <property type="entry name" value="RHO GTPASE ACTIVATING PROTEIN AT 1A, ISOFORM E"/>
    <property type="match status" value="1"/>
</dbReference>
<dbReference type="InterPro" id="IPR037769">
    <property type="entry name" value="Abr/Bcr"/>
</dbReference>
<sequence>MQSHISASIDPLVWGNEELRAALSVLLAPGFLMWCGSRGRGQRAKERTDQLVHLSSNLPGFKSFFLTSVELQMLTNSCVKLQTVHSIPLTHQQGSLSQILGAGELTLAGRLCDHKGLTRNLTGSSWNLYCTLEVDSYVYFVNKAKMRVCRDTAEPNWNKLLRESLSHLALPFWEWGKDCREAGID</sequence>
<keyword evidence="2" id="KW-1185">Reference proteome</keyword>
<comment type="caution">
    <text evidence="1">The sequence shown here is derived from an EMBL/GenBank/DDBJ whole genome shotgun (WGS) entry which is preliminary data.</text>
</comment>
<evidence type="ECO:0000313" key="1">
    <source>
        <dbReference type="EMBL" id="KAK2121126.1"/>
    </source>
</evidence>
<name>A0ABQ9WHL2_SAGOE</name>
<protein>
    <submittedName>
        <fullName evidence="1">Uncharacterized protein</fullName>
    </submittedName>
</protein>
<dbReference type="EMBL" id="JASSZA010000001">
    <property type="protein sequence ID" value="KAK2121126.1"/>
    <property type="molecule type" value="Genomic_DNA"/>
</dbReference>
<accession>A0ABQ9WHL2</accession>
<reference evidence="1 2" key="1">
    <citation type="submission" date="2023-05" db="EMBL/GenBank/DDBJ databases">
        <title>B98-5 Cell Line De Novo Hybrid Assembly: An Optical Mapping Approach.</title>
        <authorList>
            <person name="Kananen K."/>
            <person name="Auerbach J.A."/>
            <person name="Kautto E."/>
            <person name="Blachly J.S."/>
        </authorList>
    </citation>
    <scope>NUCLEOTIDE SEQUENCE [LARGE SCALE GENOMIC DNA]</scope>
    <source>
        <strain evidence="1">B95-8</strain>
        <tissue evidence="1">Cell line</tissue>
    </source>
</reference>
<proteinExistence type="predicted"/>
<gene>
    <name evidence="1" type="ORF">P7K49_002512</name>
</gene>
<organism evidence="1 2">
    <name type="scientific">Saguinus oedipus</name>
    <name type="common">Cotton-top tamarin</name>
    <name type="synonym">Oedipomidas oedipus</name>
    <dbReference type="NCBI Taxonomy" id="9490"/>
    <lineage>
        <taxon>Eukaryota</taxon>
        <taxon>Metazoa</taxon>
        <taxon>Chordata</taxon>
        <taxon>Craniata</taxon>
        <taxon>Vertebrata</taxon>
        <taxon>Euteleostomi</taxon>
        <taxon>Mammalia</taxon>
        <taxon>Eutheria</taxon>
        <taxon>Euarchontoglires</taxon>
        <taxon>Primates</taxon>
        <taxon>Haplorrhini</taxon>
        <taxon>Platyrrhini</taxon>
        <taxon>Cebidae</taxon>
        <taxon>Callitrichinae</taxon>
        <taxon>Saguinus</taxon>
    </lineage>
</organism>